<dbReference type="GO" id="GO:0016746">
    <property type="term" value="F:acyltransferase activity"/>
    <property type="evidence" value="ECO:0007669"/>
    <property type="project" value="UniProtKB-KW"/>
</dbReference>
<dbReference type="PRINTS" id="PR00412">
    <property type="entry name" value="EPOXHYDRLASE"/>
</dbReference>
<sequence>MTGIFDTPTDLTVAGGPVRLYRGGTVDGPPLLLLHGAMLDTAAGVWRHVAPALEADYHVHLVDLPRHGGSRPWHGTLDDVFLRRFLDELLDALGLPRVALLGLSMGGGLAVGYALDHPERVSALVAVGPGGIGARRPAQFLTWLTLRTPGVLRLITWYLARFPRSVRTSMLHHLVAGASTPDVDTFVELAVEEARAKHEHGERALDDWQIHAYGPFSMRLDLLPELPRLSVPTLWVRGDRDPLVGHTELSAAAAAAPGSRLVTIPDAGHLVTHDRPAEFAELARDFLASALTPPGDAAGS</sequence>
<dbReference type="Pfam" id="PF00561">
    <property type="entry name" value="Abhydrolase_1"/>
    <property type="match status" value="1"/>
</dbReference>
<dbReference type="GO" id="GO:0016787">
    <property type="term" value="F:hydrolase activity"/>
    <property type="evidence" value="ECO:0007669"/>
    <property type="project" value="UniProtKB-KW"/>
</dbReference>
<reference evidence="2 3" key="1">
    <citation type="journal article" date="2012" name="Stand. Genomic Sci.">
        <title>Genome sequence of the soil bacterium Saccharomonospora azurea type strain (NA-128(T)).</title>
        <authorList>
            <person name="Klenk H.P."/>
            <person name="Held B."/>
            <person name="Lucas S."/>
            <person name="Lapidus A."/>
            <person name="Copeland A."/>
            <person name="Hammon N."/>
            <person name="Pitluck S."/>
            <person name="Goodwin L.A."/>
            <person name="Han C."/>
            <person name="Tapia R."/>
            <person name="Brambilla E.M."/>
            <person name="Potter G."/>
            <person name="Land M."/>
            <person name="Ivanova N."/>
            <person name="Rohde M."/>
            <person name="Goker M."/>
            <person name="Detter J.C."/>
            <person name="Kyrpides N.C."/>
            <person name="Woyke T."/>
        </authorList>
    </citation>
    <scope>NUCLEOTIDE SEQUENCE [LARGE SCALE GENOMIC DNA]</scope>
    <source>
        <strain evidence="2 3">NA-128</strain>
    </source>
</reference>
<dbReference type="PANTHER" id="PTHR43194">
    <property type="entry name" value="HYDROLASE ALPHA/BETA FOLD FAMILY"/>
    <property type="match status" value="1"/>
</dbReference>
<accession>H8G8Z3</accession>
<evidence type="ECO:0000313" key="2">
    <source>
        <dbReference type="EMBL" id="EHY90474.1"/>
    </source>
</evidence>
<dbReference type="Proteomes" id="UP000004705">
    <property type="component" value="Chromosome"/>
</dbReference>
<keyword evidence="2" id="KW-0808">Transferase</keyword>
<dbReference type="InterPro" id="IPR000073">
    <property type="entry name" value="AB_hydrolase_1"/>
</dbReference>
<feature type="domain" description="AB hydrolase-1" evidence="1">
    <location>
        <begin position="29"/>
        <end position="275"/>
    </location>
</feature>
<dbReference type="HOGENOM" id="CLU_020336_13_2_11"/>
<dbReference type="AlphaFoldDB" id="H8G8Z3"/>
<dbReference type="InterPro" id="IPR029058">
    <property type="entry name" value="AB_hydrolase_fold"/>
</dbReference>
<keyword evidence="3" id="KW-1185">Reference proteome</keyword>
<dbReference type="PRINTS" id="PR00111">
    <property type="entry name" value="ABHYDROLASE"/>
</dbReference>
<dbReference type="OrthoDB" id="4481859at2"/>
<evidence type="ECO:0000259" key="1">
    <source>
        <dbReference type="Pfam" id="PF00561"/>
    </source>
</evidence>
<dbReference type="InterPro" id="IPR000639">
    <property type="entry name" value="Epox_hydrolase-like"/>
</dbReference>
<dbReference type="RefSeq" id="WP_005443897.1">
    <property type="nucleotide sequence ID" value="NZ_CM001466.1"/>
</dbReference>
<keyword evidence="2" id="KW-0012">Acyltransferase</keyword>
<dbReference type="PANTHER" id="PTHR43194:SF5">
    <property type="entry name" value="PIMELOYL-[ACYL-CARRIER PROTEIN] METHYL ESTER ESTERASE"/>
    <property type="match status" value="1"/>
</dbReference>
<dbReference type="InterPro" id="IPR050228">
    <property type="entry name" value="Carboxylesterase_BioH"/>
</dbReference>
<evidence type="ECO:0000313" key="3">
    <source>
        <dbReference type="Proteomes" id="UP000004705"/>
    </source>
</evidence>
<gene>
    <name evidence="2" type="ORF">SacazDRAFT_03609</name>
</gene>
<name>H8G8Z3_9PSEU</name>
<keyword evidence="2" id="KW-0378">Hydrolase</keyword>
<proteinExistence type="predicted"/>
<dbReference type="SUPFAM" id="SSF53474">
    <property type="entry name" value="alpha/beta-Hydrolases"/>
    <property type="match status" value="1"/>
</dbReference>
<dbReference type="Gene3D" id="3.40.50.1820">
    <property type="entry name" value="alpha/beta hydrolase"/>
    <property type="match status" value="1"/>
</dbReference>
<protein>
    <submittedName>
        <fullName evidence="2">Hydrolase or acyltransferase of alpha/beta superfamily</fullName>
    </submittedName>
</protein>
<dbReference type="EMBL" id="CM001466">
    <property type="protein sequence ID" value="EHY90474.1"/>
    <property type="molecule type" value="Genomic_DNA"/>
</dbReference>
<organism evidence="2 3">
    <name type="scientific">Saccharomonospora azurea NA-128</name>
    <dbReference type="NCBI Taxonomy" id="882081"/>
    <lineage>
        <taxon>Bacteria</taxon>
        <taxon>Bacillati</taxon>
        <taxon>Actinomycetota</taxon>
        <taxon>Actinomycetes</taxon>
        <taxon>Pseudonocardiales</taxon>
        <taxon>Pseudonocardiaceae</taxon>
        <taxon>Saccharomonospora</taxon>
    </lineage>
</organism>